<evidence type="ECO:0000256" key="1">
    <source>
        <dbReference type="ARBA" id="ARBA00001933"/>
    </source>
</evidence>
<reference evidence="4" key="1">
    <citation type="submission" date="2023-07" db="EMBL/GenBank/DDBJ databases">
        <title>Genomic Encyclopedia of Type Strains, Phase IV (KMG-IV): sequencing the most valuable type-strain genomes for metagenomic binning, comparative biology and taxonomic classification.</title>
        <authorList>
            <person name="Goeker M."/>
        </authorList>
    </citation>
    <scope>NUCLEOTIDE SEQUENCE</scope>
    <source>
        <strain evidence="4">DSM 26174</strain>
    </source>
</reference>
<proteinExistence type="predicted"/>
<sequence>MKNSYFDLIEQSYYFPQEGFDLRDNYLTFHGVSLKHLIDKHGTPFRFIYLPKIGDQIKKARNLFNRAIKNNAYKGSYKYCYVTKCNHFYHVVNEALKQDVEIETSSSFDIDLILDLHKKGKLDKDRMVIHNGYKTDEYLRKIIHLKEFGFHNSIIVLDSPNEIDRISKLRTKQKLKIGLRMAINEEAQSAYYTSRLGIPHSEILNLFKDKILDNNKVELKMLHFFVDSGIKDTPYYWGEFQRALNVYVELKKECKDLDSFNLGGGFPIRNHLGFEYNYEYMINEIIKNIKDTCSSENVLEPNIFTEFGKYTVGEAGAIIFQVLEQKKQNDTELWYIINNSLMNTIPDAWSIQEKFILLPINKWDKPYCRVNIGGISCDHSDYYNSEDFNQEVLLPTYSKKDKEPLYIGFFHTGAYQDSVSGYGGIKHCLIPSPKHVIIDRDEMGNIVDTVYREEQSVNEMFNILGYNEK</sequence>
<dbReference type="PANTHER" id="PTHR43295">
    <property type="entry name" value="ARGININE DECARBOXYLASE"/>
    <property type="match status" value="1"/>
</dbReference>
<comment type="caution">
    <text evidence="4">The sequence shown here is derived from an EMBL/GenBank/DDBJ whole genome shotgun (WGS) entry which is preliminary data.</text>
</comment>
<dbReference type="Proteomes" id="UP001185092">
    <property type="component" value="Unassembled WGS sequence"/>
</dbReference>
<dbReference type="Gene3D" id="2.40.37.10">
    <property type="entry name" value="Lyase, Ornithine Decarboxylase, Chain A, domain 1"/>
    <property type="match status" value="1"/>
</dbReference>
<dbReference type="Pfam" id="PF02784">
    <property type="entry name" value="Orn_Arg_deC_N"/>
    <property type="match status" value="1"/>
</dbReference>
<name>A0AAE3XPT4_9BACT</name>
<accession>A0AAE3XPT4</accession>
<feature type="domain" description="Orn/DAP/Arg decarboxylase 2 N-terminal" evidence="3">
    <location>
        <begin position="69"/>
        <end position="312"/>
    </location>
</feature>
<dbReference type="AlphaFoldDB" id="A0AAE3XPT4"/>
<dbReference type="RefSeq" id="WP_309939490.1">
    <property type="nucleotide sequence ID" value="NZ_AP025305.1"/>
</dbReference>
<evidence type="ECO:0000313" key="5">
    <source>
        <dbReference type="Proteomes" id="UP001185092"/>
    </source>
</evidence>
<dbReference type="EC" id="4.1.1.19" evidence="4"/>
<keyword evidence="4" id="KW-0456">Lyase</keyword>
<evidence type="ECO:0000256" key="2">
    <source>
        <dbReference type="ARBA" id="ARBA00022898"/>
    </source>
</evidence>
<evidence type="ECO:0000313" key="4">
    <source>
        <dbReference type="EMBL" id="MDR6239731.1"/>
    </source>
</evidence>
<dbReference type="GO" id="GO:0033388">
    <property type="term" value="P:putrescine biosynthetic process from arginine"/>
    <property type="evidence" value="ECO:0007669"/>
    <property type="project" value="TreeGrafter"/>
</dbReference>
<dbReference type="InterPro" id="IPR009006">
    <property type="entry name" value="Ala_racemase/Decarboxylase_C"/>
</dbReference>
<protein>
    <submittedName>
        <fullName evidence="4">Arginine decarboxylase</fullName>
        <ecNumber evidence="4">4.1.1.19</ecNumber>
    </submittedName>
</protein>
<keyword evidence="5" id="KW-1185">Reference proteome</keyword>
<organism evidence="4 5">
    <name type="scientific">Aureibacter tunicatorum</name>
    <dbReference type="NCBI Taxonomy" id="866807"/>
    <lineage>
        <taxon>Bacteria</taxon>
        <taxon>Pseudomonadati</taxon>
        <taxon>Bacteroidota</taxon>
        <taxon>Cytophagia</taxon>
        <taxon>Cytophagales</taxon>
        <taxon>Persicobacteraceae</taxon>
        <taxon>Aureibacter</taxon>
    </lineage>
</organism>
<dbReference type="EMBL" id="JAVDQD010000003">
    <property type="protein sequence ID" value="MDR6239731.1"/>
    <property type="molecule type" value="Genomic_DNA"/>
</dbReference>
<dbReference type="GO" id="GO:0006527">
    <property type="term" value="P:L-arginine catabolic process"/>
    <property type="evidence" value="ECO:0007669"/>
    <property type="project" value="InterPro"/>
</dbReference>
<dbReference type="SUPFAM" id="SSF50621">
    <property type="entry name" value="Alanine racemase C-terminal domain-like"/>
    <property type="match status" value="1"/>
</dbReference>
<dbReference type="GO" id="GO:0008295">
    <property type="term" value="P:spermidine biosynthetic process"/>
    <property type="evidence" value="ECO:0007669"/>
    <property type="project" value="InterPro"/>
</dbReference>
<dbReference type="InterPro" id="IPR029066">
    <property type="entry name" value="PLP-binding_barrel"/>
</dbReference>
<dbReference type="PANTHER" id="PTHR43295:SF9">
    <property type="entry name" value="BIOSYNTHETIC ARGININE DECARBOXYLASE"/>
    <property type="match status" value="1"/>
</dbReference>
<dbReference type="GO" id="GO:0008792">
    <property type="term" value="F:arginine decarboxylase activity"/>
    <property type="evidence" value="ECO:0007669"/>
    <property type="project" value="UniProtKB-EC"/>
</dbReference>
<evidence type="ECO:0000259" key="3">
    <source>
        <dbReference type="Pfam" id="PF02784"/>
    </source>
</evidence>
<dbReference type="Gene3D" id="3.20.20.10">
    <property type="entry name" value="Alanine racemase"/>
    <property type="match status" value="1"/>
</dbReference>
<dbReference type="InterPro" id="IPR002985">
    <property type="entry name" value="Arg_decrbxlase"/>
</dbReference>
<dbReference type="InterPro" id="IPR022644">
    <property type="entry name" value="De-COase2_N"/>
</dbReference>
<comment type="cofactor">
    <cofactor evidence="1">
        <name>pyridoxal 5'-phosphate</name>
        <dbReference type="ChEBI" id="CHEBI:597326"/>
    </cofactor>
</comment>
<keyword evidence="2" id="KW-0663">Pyridoxal phosphate</keyword>
<dbReference type="SUPFAM" id="SSF51419">
    <property type="entry name" value="PLP-binding barrel"/>
    <property type="match status" value="1"/>
</dbReference>
<gene>
    <name evidence="4" type="ORF">HNQ88_002779</name>
</gene>